<dbReference type="Pfam" id="PF02949">
    <property type="entry name" value="7tm_6"/>
    <property type="match status" value="1"/>
</dbReference>
<evidence type="ECO:0000256" key="1">
    <source>
        <dbReference type="ARBA" id="ARBA00004651"/>
    </source>
</evidence>
<gene>
    <name evidence="11" type="ORF">HICCMSTLAB_LOCUS10615</name>
</gene>
<evidence type="ECO:0000256" key="8">
    <source>
        <dbReference type="ARBA" id="ARBA00023170"/>
    </source>
</evidence>
<evidence type="ECO:0000313" key="11">
    <source>
        <dbReference type="EMBL" id="CAG5101713.1"/>
    </source>
</evidence>
<dbReference type="PANTHER" id="PTHR21137">
    <property type="entry name" value="ODORANT RECEPTOR"/>
    <property type="match status" value="1"/>
</dbReference>
<keyword evidence="6 10" id="KW-1133">Transmembrane helix</keyword>
<dbReference type="EMBL" id="CAJNRD030001123">
    <property type="protein sequence ID" value="CAG5101713.1"/>
    <property type="molecule type" value="Genomic_DNA"/>
</dbReference>
<keyword evidence="5" id="KW-0552">Olfaction</keyword>
<name>A0A8J2MWN6_COTCN</name>
<keyword evidence="12" id="KW-1185">Reference proteome</keyword>
<proteinExistence type="predicted"/>
<keyword evidence="7 10" id="KW-0472">Membrane</keyword>
<evidence type="ECO:0000256" key="10">
    <source>
        <dbReference type="SAM" id="Phobius"/>
    </source>
</evidence>
<dbReference type="GO" id="GO:0007165">
    <property type="term" value="P:signal transduction"/>
    <property type="evidence" value="ECO:0007669"/>
    <property type="project" value="UniProtKB-KW"/>
</dbReference>
<evidence type="ECO:0000256" key="6">
    <source>
        <dbReference type="ARBA" id="ARBA00022989"/>
    </source>
</evidence>
<protein>
    <submittedName>
        <fullName evidence="11">Olfactory receptor 33</fullName>
    </submittedName>
</protein>
<dbReference type="GO" id="GO:0004984">
    <property type="term" value="F:olfactory receptor activity"/>
    <property type="evidence" value="ECO:0007669"/>
    <property type="project" value="InterPro"/>
</dbReference>
<reference evidence="11" key="1">
    <citation type="submission" date="2021-04" db="EMBL/GenBank/DDBJ databases">
        <authorList>
            <person name="Chebbi M.A.C M."/>
        </authorList>
    </citation>
    <scope>NUCLEOTIDE SEQUENCE</scope>
</reference>
<evidence type="ECO:0000256" key="2">
    <source>
        <dbReference type="ARBA" id="ARBA00022475"/>
    </source>
</evidence>
<feature type="transmembrane region" description="Helical" evidence="10">
    <location>
        <begin position="283"/>
        <end position="304"/>
    </location>
</feature>
<feature type="transmembrane region" description="Helical" evidence="10">
    <location>
        <begin position="22"/>
        <end position="40"/>
    </location>
</feature>
<organism evidence="11 12">
    <name type="scientific">Cotesia congregata</name>
    <name type="common">Parasitoid wasp</name>
    <name type="synonym">Apanteles congregatus</name>
    <dbReference type="NCBI Taxonomy" id="51543"/>
    <lineage>
        <taxon>Eukaryota</taxon>
        <taxon>Metazoa</taxon>
        <taxon>Ecdysozoa</taxon>
        <taxon>Arthropoda</taxon>
        <taxon>Hexapoda</taxon>
        <taxon>Insecta</taxon>
        <taxon>Pterygota</taxon>
        <taxon>Neoptera</taxon>
        <taxon>Endopterygota</taxon>
        <taxon>Hymenoptera</taxon>
        <taxon>Apocrita</taxon>
        <taxon>Ichneumonoidea</taxon>
        <taxon>Braconidae</taxon>
        <taxon>Microgastrinae</taxon>
        <taxon>Cotesia</taxon>
    </lineage>
</organism>
<evidence type="ECO:0000256" key="9">
    <source>
        <dbReference type="ARBA" id="ARBA00023224"/>
    </source>
</evidence>
<dbReference type="OrthoDB" id="7548151at2759"/>
<dbReference type="Proteomes" id="UP000786811">
    <property type="component" value="Unassembled WGS sequence"/>
</dbReference>
<dbReference type="AlphaFoldDB" id="A0A8J2MWN6"/>
<dbReference type="GO" id="GO:0005886">
    <property type="term" value="C:plasma membrane"/>
    <property type="evidence" value="ECO:0007669"/>
    <property type="project" value="UniProtKB-SubCell"/>
</dbReference>
<dbReference type="InterPro" id="IPR004117">
    <property type="entry name" value="7tm6_olfct_rcpt"/>
</dbReference>
<keyword evidence="2" id="KW-1003">Cell membrane</keyword>
<comment type="caution">
    <text evidence="11">The sequence shown here is derived from an EMBL/GenBank/DDBJ whole genome shotgun (WGS) entry which is preliminary data.</text>
</comment>
<keyword evidence="3" id="KW-0716">Sensory transduction</keyword>
<evidence type="ECO:0000313" key="12">
    <source>
        <dbReference type="Proteomes" id="UP000786811"/>
    </source>
</evidence>
<feature type="transmembrane region" description="Helical" evidence="10">
    <location>
        <begin position="122"/>
        <end position="144"/>
    </location>
</feature>
<feature type="transmembrane region" description="Helical" evidence="10">
    <location>
        <begin position="249"/>
        <end position="271"/>
    </location>
</feature>
<sequence>VSSLAIDTVKNYNDLESVTYDVGFLFPLMGIMLKTLLINIDQQGILEMIEDVHNPIKKLCYSSELGMLIEIKITIFWQFLDYIIFALVLGSTTVTITIMAMVSETKLPLRGYFPFDATQSPLYEMMYFIQVWDIFINSTWVLFLETSIIELIRWNNVQLIVLQNNYENCTNWRMPRAHFEISDDTYETIIKFQFFKVTEEEQKIHLFMPFDESEVNIQNDSFALRFKTCLKHHRQIVDNVNKFNDYFSVVQFFTVFITCSFACLYLFQIAVNKQSTVVVLNTAILMLAELCHLGFWCVFLNFILDETEKTHQSQYNSGWESEGNIEVQNLLINSLIGSKEPLKITAGKFFVMSLATYLAVIQKSYSYFAILNTVHSG</sequence>
<keyword evidence="9" id="KW-0807">Transducer</keyword>
<evidence type="ECO:0000256" key="4">
    <source>
        <dbReference type="ARBA" id="ARBA00022692"/>
    </source>
</evidence>
<comment type="subcellular location">
    <subcellularLocation>
        <location evidence="1">Cell membrane</location>
        <topology evidence="1">Multi-pass membrane protein</topology>
    </subcellularLocation>
</comment>
<dbReference type="GO" id="GO:0005549">
    <property type="term" value="F:odorant binding"/>
    <property type="evidence" value="ECO:0007669"/>
    <property type="project" value="InterPro"/>
</dbReference>
<keyword evidence="4 10" id="KW-0812">Transmembrane</keyword>
<feature type="non-terminal residue" evidence="11">
    <location>
        <position position="1"/>
    </location>
</feature>
<evidence type="ECO:0000256" key="5">
    <source>
        <dbReference type="ARBA" id="ARBA00022725"/>
    </source>
</evidence>
<evidence type="ECO:0000256" key="3">
    <source>
        <dbReference type="ARBA" id="ARBA00022606"/>
    </source>
</evidence>
<feature type="transmembrane region" description="Helical" evidence="10">
    <location>
        <begin position="79"/>
        <end position="102"/>
    </location>
</feature>
<keyword evidence="8 11" id="KW-0675">Receptor</keyword>
<dbReference type="PANTHER" id="PTHR21137:SF35">
    <property type="entry name" value="ODORANT RECEPTOR 19A-RELATED"/>
    <property type="match status" value="1"/>
</dbReference>
<evidence type="ECO:0000256" key="7">
    <source>
        <dbReference type="ARBA" id="ARBA00023136"/>
    </source>
</evidence>
<accession>A0A8J2MWN6</accession>